<evidence type="ECO:0000313" key="3">
    <source>
        <dbReference type="Proteomes" id="UP000485058"/>
    </source>
</evidence>
<gene>
    <name evidence="2" type="ORF">HaLaN_12862</name>
</gene>
<evidence type="ECO:0000256" key="1">
    <source>
        <dbReference type="SAM" id="MobiDB-lite"/>
    </source>
</evidence>
<keyword evidence="3" id="KW-1185">Reference proteome</keyword>
<accession>A0A699Z4F3</accession>
<dbReference type="EMBL" id="BLLF01000998">
    <property type="protein sequence ID" value="GFH16440.1"/>
    <property type="molecule type" value="Genomic_DNA"/>
</dbReference>
<dbReference type="AlphaFoldDB" id="A0A699Z4F3"/>
<protein>
    <submittedName>
        <fullName evidence="2">Uncharacterized protein</fullName>
    </submittedName>
</protein>
<evidence type="ECO:0000313" key="2">
    <source>
        <dbReference type="EMBL" id="GFH16440.1"/>
    </source>
</evidence>
<feature type="compositionally biased region" description="Low complexity" evidence="1">
    <location>
        <begin position="27"/>
        <end position="39"/>
    </location>
</feature>
<feature type="region of interest" description="Disordered" evidence="1">
    <location>
        <begin position="1"/>
        <end position="44"/>
    </location>
</feature>
<dbReference type="Proteomes" id="UP000485058">
    <property type="component" value="Unassembled WGS sequence"/>
</dbReference>
<sequence length="200" mass="20979">MRLTLFSSTHDSPGTLSQQPLSRQQKKPAAQASQPVSASNMDSSTDVRPAALKVMTVAANVGIVGAADHTFWSIGLLSCCMVLQHCSSICSLGNICDTHTPITAFLLCCRLPLQLRRMPQLQQRILALTHSSALHPPSSGSFDDSSKVVSIPRAADALLMVSGSHPSSAGPLPPTCGAALSPCLTPCRAVPLWSPQSAAR</sequence>
<feature type="compositionally biased region" description="Polar residues" evidence="1">
    <location>
        <begin position="1"/>
        <end position="23"/>
    </location>
</feature>
<comment type="caution">
    <text evidence="2">The sequence shown here is derived from an EMBL/GenBank/DDBJ whole genome shotgun (WGS) entry which is preliminary data.</text>
</comment>
<reference evidence="2 3" key="1">
    <citation type="submission" date="2020-02" db="EMBL/GenBank/DDBJ databases">
        <title>Draft genome sequence of Haematococcus lacustris strain NIES-144.</title>
        <authorList>
            <person name="Morimoto D."/>
            <person name="Nakagawa S."/>
            <person name="Yoshida T."/>
            <person name="Sawayama S."/>
        </authorList>
    </citation>
    <scope>NUCLEOTIDE SEQUENCE [LARGE SCALE GENOMIC DNA]</scope>
    <source>
        <strain evidence="2 3">NIES-144</strain>
    </source>
</reference>
<proteinExistence type="predicted"/>
<organism evidence="2 3">
    <name type="scientific">Haematococcus lacustris</name>
    <name type="common">Green alga</name>
    <name type="synonym">Haematococcus pluvialis</name>
    <dbReference type="NCBI Taxonomy" id="44745"/>
    <lineage>
        <taxon>Eukaryota</taxon>
        <taxon>Viridiplantae</taxon>
        <taxon>Chlorophyta</taxon>
        <taxon>core chlorophytes</taxon>
        <taxon>Chlorophyceae</taxon>
        <taxon>CS clade</taxon>
        <taxon>Chlamydomonadales</taxon>
        <taxon>Haematococcaceae</taxon>
        <taxon>Haematococcus</taxon>
    </lineage>
</organism>
<name>A0A699Z4F3_HAELA</name>